<dbReference type="PANTHER" id="PTHR12788">
    <property type="entry name" value="PROTEIN-TYROSINE SULFOTRANSFERASE 2"/>
    <property type="match status" value="1"/>
</dbReference>
<dbReference type="AlphaFoldDB" id="A0AAV7JEI5"/>
<keyword evidence="6" id="KW-0732">Signal</keyword>
<comment type="similarity">
    <text evidence="1 5">Belongs to the protein sulfotransferase family.</text>
</comment>
<dbReference type="EMBL" id="JAKMXF010000353">
    <property type="protein sequence ID" value="KAI6646819.1"/>
    <property type="molecule type" value="Genomic_DNA"/>
</dbReference>
<name>A0AAV7JEI5_9METZ</name>
<sequence length="446" mass="51830">MSSHKEKILIVILFLIVLCVGIGYVDKIRKCNELGDILSTEKLLIDNGMENENNVSKEELSMKLCEREIQEKRNYIDKCMNNNELQKQNLVERTDEKQPGEIPEETHLLQLNEGLQQILQVGQERLDKCYQIRNTLKSTYKDCYPKDTVSREDTSIFGNGSSVNKLKNFIVFLGYPRSGASIVGALLDAHPHVVLSNEFNPVLRWAKSLSGKAPKFNKLELFRNIKNAAWSDIHNYGGTRSKTFNLKYYTLDIPGLFQGEYKDYIQIIGDKQDNQLVDYDKGNDESTNFIQLLERFKDFVGYQVKFFHIVRNPYDNIATVLLYRLSSRNQVIKSGTTVNRPDILVSVIKQQFVLYEKIQRYIDYFGERVLTLNHEDLISNPLLFIKRMCNHMDIYCGEYYLEKASKSVFSSTTKSRHSIDWGQDAKTMVESAIKKYRFLNRYTFLN</sequence>
<evidence type="ECO:0000256" key="6">
    <source>
        <dbReference type="SAM" id="SignalP"/>
    </source>
</evidence>
<evidence type="ECO:0000256" key="2">
    <source>
        <dbReference type="ARBA" id="ARBA00013262"/>
    </source>
</evidence>
<comment type="catalytic activity">
    <reaction evidence="4 5">
        <text>L-tyrosyl-[protein] + 3'-phosphoadenylyl sulfate = O-sulfo-L-tyrosine-[protein] + adenosine 3',5'-bisphosphate + H(+)</text>
        <dbReference type="Rhea" id="RHEA:16801"/>
        <dbReference type="Rhea" id="RHEA-COMP:10136"/>
        <dbReference type="Rhea" id="RHEA-COMP:11688"/>
        <dbReference type="ChEBI" id="CHEBI:15378"/>
        <dbReference type="ChEBI" id="CHEBI:46858"/>
        <dbReference type="ChEBI" id="CHEBI:58339"/>
        <dbReference type="ChEBI" id="CHEBI:58343"/>
        <dbReference type="ChEBI" id="CHEBI:65286"/>
        <dbReference type="EC" id="2.8.2.20"/>
    </reaction>
</comment>
<dbReference type="Proteomes" id="UP001165289">
    <property type="component" value="Unassembled WGS sequence"/>
</dbReference>
<evidence type="ECO:0000256" key="4">
    <source>
        <dbReference type="ARBA" id="ARBA00048460"/>
    </source>
</evidence>
<dbReference type="Gene3D" id="3.40.50.300">
    <property type="entry name" value="P-loop containing nucleotide triphosphate hydrolases"/>
    <property type="match status" value="1"/>
</dbReference>
<dbReference type="SUPFAM" id="SSF52540">
    <property type="entry name" value="P-loop containing nucleoside triphosphate hydrolases"/>
    <property type="match status" value="1"/>
</dbReference>
<proteinExistence type="inferred from homology"/>
<keyword evidence="8" id="KW-1185">Reference proteome</keyword>
<evidence type="ECO:0000256" key="3">
    <source>
        <dbReference type="ARBA" id="ARBA00022679"/>
    </source>
</evidence>
<dbReference type="InterPro" id="IPR026634">
    <property type="entry name" value="TPST-like"/>
</dbReference>
<dbReference type="PANTHER" id="PTHR12788:SF8">
    <property type="entry name" value="PROTEIN-TYROSINE SULFOTRANSFERASE"/>
    <property type="match status" value="1"/>
</dbReference>
<feature type="chain" id="PRO_5043933451" description="Protein-tyrosine sulfotransferase" evidence="6">
    <location>
        <begin position="22"/>
        <end position="446"/>
    </location>
</feature>
<feature type="signal peptide" evidence="6">
    <location>
        <begin position="1"/>
        <end position="21"/>
    </location>
</feature>
<reference evidence="7 8" key="1">
    <citation type="journal article" date="2023" name="BMC Biol.">
        <title>The compact genome of the sponge Oopsacas minuta (Hexactinellida) is lacking key metazoan core genes.</title>
        <authorList>
            <person name="Santini S."/>
            <person name="Schenkelaars Q."/>
            <person name="Jourda C."/>
            <person name="Duchesne M."/>
            <person name="Belahbib H."/>
            <person name="Rocher C."/>
            <person name="Selva M."/>
            <person name="Riesgo A."/>
            <person name="Vervoort M."/>
            <person name="Leys S.P."/>
            <person name="Kodjabachian L."/>
            <person name="Le Bivic A."/>
            <person name="Borchiellini C."/>
            <person name="Claverie J.M."/>
            <person name="Renard E."/>
        </authorList>
    </citation>
    <scope>NUCLEOTIDE SEQUENCE [LARGE SCALE GENOMIC DNA]</scope>
    <source>
        <strain evidence="7">SPO-2</strain>
    </source>
</reference>
<dbReference type="InterPro" id="IPR027417">
    <property type="entry name" value="P-loop_NTPase"/>
</dbReference>
<dbReference type="EC" id="2.8.2.20" evidence="2 5"/>
<evidence type="ECO:0000313" key="7">
    <source>
        <dbReference type="EMBL" id="KAI6646819.1"/>
    </source>
</evidence>
<dbReference type="GO" id="GO:0008476">
    <property type="term" value="F:protein-tyrosine sulfotransferase activity"/>
    <property type="evidence" value="ECO:0007669"/>
    <property type="project" value="UniProtKB-EC"/>
</dbReference>
<evidence type="ECO:0000256" key="5">
    <source>
        <dbReference type="RuleBase" id="RU365018"/>
    </source>
</evidence>
<comment type="caution">
    <text evidence="7">The sequence shown here is derived from an EMBL/GenBank/DDBJ whole genome shotgun (WGS) entry which is preliminary data.</text>
</comment>
<dbReference type="GO" id="GO:0005794">
    <property type="term" value="C:Golgi apparatus"/>
    <property type="evidence" value="ECO:0007669"/>
    <property type="project" value="UniProtKB-ARBA"/>
</dbReference>
<evidence type="ECO:0000256" key="1">
    <source>
        <dbReference type="ARBA" id="ARBA00009988"/>
    </source>
</evidence>
<accession>A0AAV7JEI5</accession>
<keyword evidence="3 5" id="KW-0808">Transferase</keyword>
<gene>
    <name evidence="7" type="ORF">LOD99_9218</name>
</gene>
<dbReference type="Pfam" id="PF13469">
    <property type="entry name" value="Sulfotransfer_3"/>
    <property type="match status" value="1"/>
</dbReference>
<evidence type="ECO:0000313" key="8">
    <source>
        <dbReference type="Proteomes" id="UP001165289"/>
    </source>
</evidence>
<organism evidence="7 8">
    <name type="scientific">Oopsacas minuta</name>
    <dbReference type="NCBI Taxonomy" id="111878"/>
    <lineage>
        <taxon>Eukaryota</taxon>
        <taxon>Metazoa</taxon>
        <taxon>Porifera</taxon>
        <taxon>Hexactinellida</taxon>
        <taxon>Hexasterophora</taxon>
        <taxon>Lyssacinosida</taxon>
        <taxon>Leucopsacidae</taxon>
        <taxon>Oopsacas</taxon>
    </lineage>
</organism>
<protein>
    <recommendedName>
        <fullName evidence="2 5">Protein-tyrosine sulfotransferase</fullName>
        <ecNumber evidence="2 5">2.8.2.20</ecNumber>
    </recommendedName>
</protein>
<comment type="function">
    <text evidence="5">Catalyzes the O-sulfation of tyrosine residues within acidic motifs of polypeptides, using 3'-phosphoadenylyl sulfate (PAPS) as cosubstrate.</text>
</comment>